<evidence type="ECO:0000259" key="8">
    <source>
        <dbReference type="PROSITE" id="PS50102"/>
    </source>
</evidence>
<evidence type="ECO:0000256" key="4">
    <source>
        <dbReference type="ARBA" id="ARBA00022917"/>
    </source>
</evidence>
<dbReference type="InterPro" id="IPR024675">
    <property type="entry name" value="eIF3g_N"/>
</dbReference>
<comment type="similarity">
    <text evidence="5">Belongs to the eIF-3 subunit G family.</text>
</comment>
<dbReference type="InterPro" id="IPR035979">
    <property type="entry name" value="RBD_domain_sf"/>
</dbReference>
<dbReference type="GO" id="GO:0003723">
    <property type="term" value="F:RNA binding"/>
    <property type="evidence" value="ECO:0007669"/>
    <property type="project" value="UniProtKB-UniRule"/>
</dbReference>
<comment type="function">
    <text evidence="5">RNA-binding component of the eukaryotic translation initiation factor 3 (eIF-3) complex, which is involved in protein synthesis of a specialized repertoire of mRNAs and, together with other initiation factors, stimulates binding of mRNA and methionyl-tRNAi to the 40S ribosome. The eIF-3 complex specifically targets and initiates translation of a subset of mRNAs involved in cell proliferation. This subunit can bind 18S rRNA.</text>
</comment>
<dbReference type="HAMAP" id="MF_03006">
    <property type="entry name" value="eIF3g"/>
    <property type="match status" value="1"/>
</dbReference>
<organism evidence="9">
    <name type="scientific">Haptolina brevifila</name>
    <dbReference type="NCBI Taxonomy" id="156173"/>
    <lineage>
        <taxon>Eukaryota</taxon>
        <taxon>Haptista</taxon>
        <taxon>Haptophyta</taxon>
        <taxon>Prymnesiophyceae</taxon>
        <taxon>Prymnesiales</taxon>
        <taxon>Prymnesiaceae</taxon>
        <taxon>Haptolina</taxon>
    </lineage>
</organism>
<dbReference type="Pfam" id="PF00076">
    <property type="entry name" value="RRM_1"/>
    <property type="match status" value="1"/>
</dbReference>
<dbReference type="CDD" id="cd12408">
    <property type="entry name" value="RRM_eIF3G_like"/>
    <property type="match status" value="1"/>
</dbReference>
<dbReference type="GO" id="GO:0003743">
    <property type="term" value="F:translation initiation factor activity"/>
    <property type="evidence" value="ECO:0007669"/>
    <property type="project" value="UniProtKB-UniRule"/>
</dbReference>
<keyword evidence="4 5" id="KW-0648">Protein biosynthesis</keyword>
<feature type="compositionally biased region" description="Pro residues" evidence="7">
    <location>
        <begin position="268"/>
        <end position="282"/>
    </location>
</feature>
<dbReference type="Gene3D" id="3.30.70.330">
    <property type="match status" value="1"/>
</dbReference>
<name>A0A7S2DQ71_9EUKA</name>
<proteinExistence type="inferred from homology"/>
<keyword evidence="1 5" id="KW-0963">Cytoplasm</keyword>
<dbReference type="SMART" id="SM00360">
    <property type="entry name" value="RRM"/>
    <property type="match status" value="1"/>
</dbReference>
<accession>A0A7S2DQ71</accession>
<dbReference type="SUPFAM" id="SSF54928">
    <property type="entry name" value="RNA-binding domain, RBD"/>
    <property type="match status" value="1"/>
</dbReference>
<sequence length="305" mass="33022">MNGVKTITTYRKNELGQQVKTVQKVKVSKKTVKIARSVLARRQWAKFGEEKGKPAGYHGAGFTTTGGETTVDISEQILEMTPKVQIKEETNEAAQRAFEKMNAVSFEAWRPKTRGEGVDAAKQWAEANGLAGGGDDSGAGGRDTSSLAALAAAGGKTGGYVPPSMRNADGTRNTALAERDDTCTVRVSNLSEDVKDSDLRELFRRFGAIQRIYLAKDRETHQSRGFAFINFFARDDAQRAIDKLDGHGYDHLILSVSWANPSGDKPAAGPPPTGAGFGPPPGGERNNVTDRFDSHVFDSGLDRFR</sequence>
<dbReference type="GO" id="GO:0033290">
    <property type="term" value="C:eukaryotic 48S preinitiation complex"/>
    <property type="evidence" value="ECO:0007669"/>
    <property type="project" value="UniProtKB-UniRule"/>
</dbReference>
<reference evidence="9" key="1">
    <citation type="submission" date="2021-01" db="EMBL/GenBank/DDBJ databases">
        <authorList>
            <person name="Corre E."/>
            <person name="Pelletier E."/>
            <person name="Niang G."/>
            <person name="Scheremetjew M."/>
            <person name="Finn R."/>
            <person name="Kale V."/>
            <person name="Holt S."/>
            <person name="Cochrane G."/>
            <person name="Meng A."/>
            <person name="Brown T."/>
            <person name="Cohen L."/>
        </authorList>
    </citation>
    <scope>NUCLEOTIDE SEQUENCE</scope>
    <source>
        <strain evidence="9">UTEX LB 985</strain>
    </source>
</reference>
<comment type="subunit">
    <text evidence="5">Component of the eukaryotic translation initiation factor 3 (eIF-3) complex.</text>
</comment>
<dbReference type="PANTHER" id="PTHR10352">
    <property type="entry name" value="EUKARYOTIC TRANSLATION INITIATION FACTOR 3 SUBUNIT G"/>
    <property type="match status" value="1"/>
</dbReference>
<dbReference type="Pfam" id="PF12353">
    <property type="entry name" value="eIF3g"/>
    <property type="match status" value="1"/>
</dbReference>
<dbReference type="GO" id="GO:0016282">
    <property type="term" value="C:eukaryotic 43S preinitiation complex"/>
    <property type="evidence" value="ECO:0007669"/>
    <property type="project" value="UniProtKB-UniRule"/>
</dbReference>
<gene>
    <name evidence="9" type="ORF">CBRE1094_LOCUS19636</name>
</gene>
<evidence type="ECO:0000256" key="1">
    <source>
        <dbReference type="ARBA" id="ARBA00022490"/>
    </source>
</evidence>
<dbReference type="InterPro" id="IPR017334">
    <property type="entry name" value="eIF3_g"/>
</dbReference>
<protein>
    <recommendedName>
        <fullName evidence="5">Eukaryotic translation initiation factor 3 subunit G</fullName>
        <shortName evidence="5">eIF3g</shortName>
    </recommendedName>
    <alternativeName>
        <fullName evidence="5">Eukaryotic translation initiation factor 3 RNA-binding subunit</fullName>
        <shortName evidence="5">eIF-3 RNA-binding subunit</shortName>
    </alternativeName>
    <alternativeName>
        <fullName evidence="5">Eukaryotic translation initiation factor 3 subunit 4</fullName>
    </alternativeName>
</protein>
<feature type="compositionally biased region" description="Basic and acidic residues" evidence="7">
    <location>
        <begin position="287"/>
        <end position="305"/>
    </location>
</feature>
<dbReference type="GO" id="GO:0005852">
    <property type="term" value="C:eukaryotic translation initiation factor 3 complex"/>
    <property type="evidence" value="ECO:0007669"/>
    <property type="project" value="UniProtKB-UniRule"/>
</dbReference>
<dbReference type="InterPro" id="IPR034240">
    <property type="entry name" value="eIF3G_RRM"/>
</dbReference>
<evidence type="ECO:0000256" key="7">
    <source>
        <dbReference type="SAM" id="MobiDB-lite"/>
    </source>
</evidence>
<feature type="region of interest" description="Disordered" evidence="7">
    <location>
        <begin position="261"/>
        <end position="305"/>
    </location>
</feature>
<keyword evidence="3 6" id="KW-0694">RNA-binding</keyword>
<dbReference type="InterPro" id="IPR012677">
    <property type="entry name" value="Nucleotide-bd_a/b_plait_sf"/>
</dbReference>
<evidence type="ECO:0000313" key="9">
    <source>
        <dbReference type="EMBL" id="CAD9461034.1"/>
    </source>
</evidence>
<evidence type="ECO:0000256" key="2">
    <source>
        <dbReference type="ARBA" id="ARBA00022540"/>
    </source>
</evidence>
<evidence type="ECO:0000256" key="6">
    <source>
        <dbReference type="PROSITE-ProRule" id="PRU00176"/>
    </source>
</evidence>
<dbReference type="AlphaFoldDB" id="A0A7S2DQ71"/>
<comment type="subcellular location">
    <subcellularLocation>
        <location evidence="5">Cytoplasm</location>
    </subcellularLocation>
</comment>
<dbReference type="PROSITE" id="PS50102">
    <property type="entry name" value="RRM"/>
    <property type="match status" value="1"/>
</dbReference>
<evidence type="ECO:0000256" key="5">
    <source>
        <dbReference type="HAMAP-Rule" id="MF_03006"/>
    </source>
</evidence>
<evidence type="ECO:0000256" key="3">
    <source>
        <dbReference type="ARBA" id="ARBA00022884"/>
    </source>
</evidence>
<dbReference type="InterPro" id="IPR000504">
    <property type="entry name" value="RRM_dom"/>
</dbReference>
<keyword evidence="2 5" id="KW-0396">Initiation factor</keyword>
<feature type="domain" description="RRM" evidence="8">
    <location>
        <begin position="183"/>
        <end position="261"/>
    </location>
</feature>
<dbReference type="GO" id="GO:0001732">
    <property type="term" value="P:formation of cytoplasmic translation initiation complex"/>
    <property type="evidence" value="ECO:0007669"/>
    <property type="project" value="UniProtKB-UniRule"/>
</dbReference>
<dbReference type="PIRSF" id="PIRSF037949">
    <property type="entry name" value="Transl_init_eIF-3_RNA-bind"/>
    <property type="match status" value="1"/>
</dbReference>
<dbReference type="EMBL" id="HBGU01035782">
    <property type="protein sequence ID" value="CAD9461034.1"/>
    <property type="molecule type" value="Transcribed_RNA"/>
</dbReference>